<organism evidence="6 7">
    <name type="scientific">Lamprobacter modestohalophilus</name>
    <dbReference type="NCBI Taxonomy" id="1064514"/>
    <lineage>
        <taxon>Bacteria</taxon>
        <taxon>Pseudomonadati</taxon>
        <taxon>Pseudomonadota</taxon>
        <taxon>Gammaproteobacteria</taxon>
        <taxon>Chromatiales</taxon>
        <taxon>Chromatiaceae</taxon>
        <taxon>Lamprobacter</taxon>
    </lineage>
</organism>
<gene>
    <name evidence="6" type="ORF">CKO42_12805</name>
</gene>
<proteinExistence type="predicted"/>
<dbReference type="PANTHER" id="PTHR31851">
    <property type="entry name" value="FE(2+)/MN(2+) TRANSPORTER PCL1"/>
    <property type="match status" value="1"/>
</dbReference>
<evidence type="ECO:0000256" key="5">
    <source>
        <dbReference type="SAM" id="Phobius"/>
    </source>
</evidence>
<dbReference type="InterPro" id="IPR008217">
    <property type="entry name" value="Ccc1_fam"/>
</dbReference>
<dbReference type="Proteomes" id="UP001138768">
    <property type="component" value="Unassembled WGS sequence"/>
</dbReference>
<dbReference type="GO" id="GO:0012505">
    <property type="term" value="C:endomembrane system"/>
    <property type="evidence" value="ECO:0007669"/>
    <property type="project" value="UniProtKB-SubCell"/>
</dbReference>
<evidence type="ECO:0000256" key="1">
    <source>
        <dbReference type="ARBA" id="ARBA00004127"/>
    </source>
</evidence>
<comment type="subcellular location">
    <subcellularLocation>
        <location evidence="1">Endomembrane system</location>
        <topology evidence="1">Multi-pass membrane protein</topology>
    </subcellularLocation>
</comment>
<reference evidence="6 7" key="1">
    <citation type="journal article" date="2020" name="Microorganisms">
        <title>Osmotic Adaptation and Compatible Solute Biosynthesis of Phototrophic Bacteria as Revealed from Genome Analyses.</title>
        <authorList>
            <person name="Imhoff J.F."/>
            <person name="Rahn T."/>
            <person name="Kunzel S."/>
            <person name="Keller A."/>
            <person name="Neulinger S.C."/>
        </authorList>
    </citation>
    <scope>NUCLEOTIDE SEQUENCE [LARGE SCALE GENOMIC DNA]</scope>
    <source>
        <strain evidence="6 7">DSM 25653</strain>
    </source>
</reference>
<evidence type="ECO:0000256" key="3">
    <source>
        <dbReference type="ARBA" id="ARBA00022989"/>
    </source>
</evidence>
<dbReference type="Pfam" id="PF01988">
    <property type="entry name" value="VIT1"/>
    <property type="match status" value="1"/>
</dbReference>
<dbReference type="EMBL" id="NRRY01000019">
    <property type="protein sequence ID" value="MBK1619300.1"/>
    <property type="molecule type" value="Genomic_DNA"/>
</dbReference>
<feature type="transmembrane region" description="Helical" evidence="5">
    <location>
        <begin position="199"/>
        <end position="220"/>
    </location>
</feature>
<evidence type="ECO:0000313" key="7">
    <source>
        <dbReference type="Proteomes" id="UP001138768"/>
    </source>
</evidence>
<keyword evidence="2 5" id="KW-0812">Transmembrane</keyword>
<evidence type="ECO:0008006" key="8">
    <source>
        <dbReference type="Google" id="ProtNLM"/>
    </source>
</evidence>
<dbReference type="AlphaFoldDB" id="A0A9X0W982"/>
<evidence type="ECO:0000256" key="2">
    <source>
        <dbReference type="ARBA" id="ARBA00022692"/>
    </source>
</evidence>
<keyword evidence="4 5" id="KW-0472">Membrane</keyword>
<accession>A0A9X0W982</accession>
<feature type="transmembrane region" description="Helical" evidence="5">
    <location>
        <begin position="174"/>
        <end position="193"/>
    </location>
</feature>
<feature type="transmembrane region" description="Helical" evidence="5">
    <location>
        <begin position="232"/>
        <end position="254"/>
    </location>
</feature>
<comment type="caution">
    <text evidence="6">The sequence shown here is derived from an EMBL/GenBank/DDBJ whole genome shotgun (WGS) entry which is preliminary data.</text>
</comment>
<keyword evidence="3 5" id="KW-1133">Transmembrane helix</keyword>
<keyword evidence="7" id="KW-1185">Reference proteome</keyword>
<evidence type="ECO:0000313" key="6">
    <source>
        <dbReference type="EMBL" id="MBK1619300.1"/>
    </source>
</evidence>
<name>A0A9X0W982_9GAMM</name>
<dbReference type="GO" id="GO:0030026">
    <property type="term" value="P:intracellular manganese ion homeostasis"/>
    <property type="evidence" value="ECO:0007669"/>
    <property type="project" value="InterPro"/>
</dbReference>
<sequence>MPAKQPRQRSRWHLARAHHADEVRARLASEGGGGHLGDAVLGAIDGGITSFAVVAGAVGGGFSSLVVIILGVASLLADGFSMAVSNYLSTKSDAQAADQAHREELRHIEEIPEHQCLELREVFAAKGFEGETLDRIVETIAADPELWAKTITQEEFGLQPGDTGQPLQSGAATFAAFVLVGAIPLIPFAIPVLSLDQAFIASIAATSLAFLGVGITKGWALDQSRFRSGLETLLTGGGAAVLAYGAGTLLRTWLGTGAVA</sequence>
<feature type="transmembrane region" description="Helical" evidence="5">
    <location>
        <begin position="51"/>
        <end position="77"/>
    </location>
</feature>
<dbReference type="RefSeq" id="WP_200244517.1">
    <property type="nucleotide sequence ID" value="NZ_NRRY01000019.1"/>
</dbReference>
<dbReference type="GO" id="GO:0005384">
    <property type="term" value="F:manganese ion transmembrane transporter activity"/>
    <property type="evidence" value="ECO:0007669"/>
    <property type="project" value="InterPro"/>
</dbReference>
<protein>
    <recommendedName>
        <fullName evidence="8">VIT family protein</fullName>
    </recommendedName>
</protein>
<evidence type="ECO:0000256" key="4">
    <source>
        <dbReference type="ARBA" id="ARBA00023136"/>
    </source>
</evidence>